<accession>A0AA40FRS1</accession>
<evidence type="ECO:0000313" key="2">
    <source>
        <dbReference type="EMBL" id="KAK1124160.1"/>
    </source>
</evidence>
<protein>
    <submittedName>
        <fullName evidence="2">Uncharacterized protein</fullName>
    </submittedName>
</protein>
<organism evidence="2 3">
    <name type="scientific">Melipona bicolor</name>
    <dbReference type="NCBI Taxonomy" id="60889"/>
    <lineage>
        <taxon>Eukaryota</taxon>
        <taxon>Metazoa</taxon>
        <taxon>Ecdysozoa</taxon>
        <taxon>Arthropoda</taxon>
        <taxon>Hexapoda</taxon>
        <taxon>Insecta</taxon>
        <taxon>Pterygota</taxon>
        <taxon>Neoptera</taxon>
        <taxon>Endopterygota</taxon>
        <taxon>Hymenoptera</taxon>
        <taxon>Apocrita</taxon>
        <taxon>Aculeata</taxon>
        <taxon>Apoidea</taxon>
        <taxon>Anthophila</taxon>
        <taxon>Apidae</taxon>
        <taxon>Melipona</taxon>
    </lineage>
</organism>
<dbReference type="AlphaFoldDB" id="A0AA40FRS1"/>
<dbReference type="Proteomes" id="UP001177670">
    <property type="component" value="Unassembled WGS sequence"/>
</dbReference>
<evidence type="ECO:0000256" key="1">
    <source>
        <dbReference type="SAM" id="MobiDB-lite"/>
    </source>
</evidence>
<proteinExistence type="predicted"/>
<gene>
    <name evidence="2" type="ORF">K0M31_007184</name>
</gene>
<evidence type="ECO:0000313" key="3">
    <source>
        <dbReference type="Proteomes" id="UP001177670"/>
    </source>
</evidence>
<feature type="region of interest" description="Disordered" evidence="1">
    <location>
        <begin position="33"/>
        <end position="54"/>
    </location>
</feature>
<keyword evidence="3" id="KW-1185">Reference proteome</keyword>
<name>A0AA40FRS1_9HYME</name>
<reference evidence="2" key="1">
    <citation type="submission" date="2021-10" db="EMBL/GenBank/DDBJ databases">
        <title>Melipona bicolor Genome sequencing and assembly.</title>
        <authorList>
            <person name="Araujo N.S."/>
            <person name="Arias M.C."/>
        </authorList>
    </citation>
    <scope>NUCLEOTIDE SEQUENCE</scope>
    <source>
        <strain evidence="2">USP_2M_L1-L4_2017</strain>
        <tissue evidence="2">Whole body</tissue>
    </source>
</reference>
<comment type="caution">
    <text evidence="2">The sequence shown here is derived from an EMBL/GenBank/DDBJ whole genome shotgun (WGS) entry which is preliminary data.</text>
</comment>
<feature type="compositionally biased region" description="Basic and acidic residues" evidence="1">
    <location>
        <begin position="34"/>
        <end position="53"/>
    </location>
</feature>
<dbReference type="EMBL" id="JAHYIQ010000019">
    <property type="protein sequence ID" value="KAK1124160.1"/>
    <property type="molecule type" value="Genomic_DNA"/>
</dbReference>
<sequence>MRIYVLEVEKFSNDSIEGRPRHEDTYDEACSITRDTENKELEKEKKKNEMEDRRKRRRRFLKGFSLGPGAAIAPSSVKGKPVLLVHFADAAADAAGRMAASI</sequence>